<name>A0ABV0TEJ8_9TELE</name>
<evidence type="ECO:0000313" key="2">
    <source>
        <dbReference type="EMBL" id="MEQ2231310.1"/>
    </source>
</evidence>
<dbReference type="Proteomes" id="UP001482620">
    <property type="component" value="Unassembled WGS sequence"/>
</dbReference>
<gene>
    <name evidence="2" type="ORF">ILYODFUR_038254</name>
</gene>
<organism evidence="2 3">
    <name type="scientific">Ilyodon furcidens</name>
    <name type="common">goldbreast splitfin</name>
    <dbReference type="NCBI Taxonomy" id="33524"/>
    <lineage>
        <taxon>Eukaryota</taxon>
        <taxon>Metazoa</taxon>
        <taxon>Chordata</taxon>
        <taxon>Craniata</taxon>
        <taxon>Vertebrata</taxon>
        <taxon>Euteleostomi</taxon>
        <taxon>Actinopterygii</taxon>
        <taxon>Neopterygii</taxon>
        <taxon>Teleostei</taxon>
        <taxon>Neoteleostei</taxon>
        <taxon>Acanthomorphata</taxon>
        <taxon>Ovalentaria</taxon>
        <taxon>Atherinomorphae</taxon>
        <taxon>Cyprinodontiformes</taxon>
        <taxon>Goodeidae</taxon>
        <taxon>Ilyodon</taxon>
    </lineage>
</organism>
<feature type="non-terminal residue" evidence="2">
    <location>
        <position position="212"/>
    </location>
</feature>
<dbReference type="EMBL" id="JAHRIQ010032435">
    <property type="protein sequence ID" value="MEQ2231310.1"/>
    <property type="molecule type" value="Genomic_DNA"/>
</dbReference>
<keyword evidence="3" id="KW-1185">Reference proteome</keyword>
<sequence>MDGLPPLPHHASEEPMDGLPPCPRHAPEEPAGGLPPRPGPEHLLSFLWGVLLELWTDALTCTMTDFTPDLLLDSGPDTLQPDSGPDSVTESTLNYAPDYTTDYGQADCAPSLTDFLPDTADLQHDLLTMFLASLTVNLALCPTMWHLNHSLTMRLLTFLIPRLTFCQTPRLTTLCLGSSWMPGSSLLGSRHVVDCLTPHFVGLPGISAAGLQ</sequence>
<comment type="caution">
    <text evidence="2">The sequence shown here is derived from an EMBL/GenBank/DDBJ whole genome shotgun (WGS) entry which is preliminary data.</text>
</comment>
<reference evidence="2 3" key="1">
    <citation type="submission" date="2021-06" db="EMBL/GenBank/DDBJ databases">
        <authorList>
            <person name="Palmer J.M."/>
        </authorList>
    </citation>
    <scope>NUCLEOTIDE SEQUENCE [LARGE SCALE GENOMIC DNA]</scope>
    <source>
        <strain evidence="3">if_2019</strain>
        <tissue evidence="2">Muscle</tissue>
    </source>
</reference>
<proteinExistence type="predicted"/>
<accession>A0ABV0TEJ8</accession>
<feature type="region of interest" description="Disordered" evidence="1">
    <location>
        <begin position="1"/>
        <end position="38"/>
    </location>
</feature>
<protein>
    <submittedName>
        <fullName evidence="2">Uncharacterized protein</fullName>
    </submittedName>
</protein>
<evidence type="ECO:0000313" key="3">
    <source>
        <dbReference type="Proteomes" id="UP001482620"/>
    </source>
</evidence>
<evidence type="ECO:0000256" key="1">
    <source>
        <dbReference type="SAM" id="MobiDB-lite"/>
    </source>
</evidence>